<accession>F2EBN6</accession>
<feature type="domain" description="Pollen allergen Poa p IX/Phl p VI" evidence="4">
    <location>
        <begin position="70"/>
        <end position="205"/>
    </location>
</feature>
<name>F2EBN6_HORVV</name>
<protein>
    <submittedName>
        <fullName evidence="5">Predicted protein</fullName>
    </submittedName>
</protein>
<evidence type="ECO:0000259" key="4">
    <source>
        <dbReference type="Pfam" id="PF01620"/>
    </source>
</evidence>
<feature type="compositionally biased region" description="Low complexity" evidence="2">
    <location>
        <begin position="56"/>
        <end position="77"/>
    </location>
</feature>
<dbReference type="SUPFAM" id="SSF81736">
    <property type="entry name" value="Group V grass pollen allergen"/>
    <property type="match status" value="2"/>
</dbReference>
<comment type="similarity">
    <text evidence="1">Belongs to the Poa p IX/Phl p VI allergen family.</text>
</comment>
<dbReference type="PRINTS" id="PR00833">
    <property type="entry name" value="POAALLERGEN"/>
</dbReference>
<reference evidence="5" key="1">
    <citation type="journal article" date="2011" name="Plant Physiol.">
        <title>Comprehensive sequence analysis of 24,783 barley full-length cDNAs derived from 12 clone libraries.</title>
        <authorList>
            <person name="Matsumoto T."/>
            <person name="Tanaka T."/>
            <person name="Sakai H."/>
            <person name="Amano N."/>
            <person name="Kanamori H."/>
            <person name="Kurita K."/>
            <person name="Kikuta A."/>
            <person name="Kamiya K."/>
            <person name="Yamamoto M."/>
            <person name="Ikawa H."/>
            <person name="Fujii N."/>
            <person name="Hori K."/>
            <person name="Itoh T."/>
            <person name="Sato K."/>
        </authorList>
    </citation>
    <scope>NUCLEOTIDE SEQUENCE</scope>
    <source>
        <tissue evidence="5">Flower</tissue>
    </source>
</reference>
<evidence type="ECO:0000313" key="5">
    <source>
        <dbReference type="EMBL" id="BAK04758.1"/>
    </source>
</evidence>
<dbReference type="Pfam" id="PF01620">
    <property type="entry name" value="Pollen_allerg_2"/>
    <property type="match status" value="1"/>
</dbReference>
<dbReference type="InterPro" id="IPR035506">
    <property type="entry name" value="Pollen_allergen/Os"/>
</dbReference>
<dbReference type="Allergome" id="422">
    <property type="allergen name" value="Hor v 5"/>
</dbReference>
<keyword evidence="3" id="KW-0732">Signal</keyword>
<feature type="region of interest" description="Disordered" evidence="2">
    <location>
        <begin position="56"/>
        <end position="90"/>
    </location>
</feature>
<dbReference type="InterPro" id="IPR002914">
    <property type="entry name" value="Poa_pIX/Phl_pVI"/>
</dbReference>
<dbReference type="AlphaFoldDB" id="F2EBN6"/>
<evidence type="ECO:0000256" key="3">
    <source>
        <dbReference type="SAM" id="SignalP"/>
    </source>
</evidence>
<dbReference type="EMBL" id="AK373561">
    <property type="protein sequence ID" value="BAK04758.1"/>
    <property type="molecule type" value="mRNA"/>
</dbReference>
<dbReference type="CDD" id="cd12805">
    <property type="entry name" value="Allergen_V_VI"/>
    <property type="match status" value="1"/>
</dbReference>
<feature type="signal peptide" evidence="3">
    <location>
        <begin position="1"/>
        <end position="25"/>
    </location>
</feature>
<organism evidence="5">
    <name type="scientific">Hordeum vulgare subsp. vulgare</name>
    <name type="common">Domesticated barley</name>
    <dbReference type="NCBI Taxonomy" id="112509"/>
    <lineage>
        <taxon>Eukaryota</taxon>
        <taxon>Viridiplantae</taxon>
        <taxon>Streptophyta</taxon>
        <taxon>Embryophyta</taxon>
        <taxon>Tracheophyta</taxon>
        <taxon>Spermatophyta</taxon>
        <taxon>Magnoliopsida</taxon>
        <taxon>Liliopsida</taxon>
        <taxon>Poales</taxon>
        <taxon>Poaceae</taxon>
        <taxon>BOP clade</taxon>
        <taxon>Pooideae</taxon>
        <taxon>Triticodae</taxon>
        <taxon>Triticeae</taxon>
        <taxon>Hordeinae</taxon>
        <taxon>Hordeum</taxon>
    </lineage>
</organism>
<evidence type="ECO:0000256" key="2">
    <source>
        <dbReference type="SAM" id="MobiDB-lite"/>
    </source>
</evidence>
<feature type="chain" id="PRO_5003277932" evidence="3">
    <location>
        <begin position="26"/>
        <end position="438"/>
    </location>
</feature>
<proteinExistence type="evidence at transcript level"/>
<dbReference type="Gene3D" id="1.20.120.320">
    <property type="entry name" value="Group V grass pollen allergen"/>
    <property type="match status" value="2"/>
</dbReference>
<evidence type="ECO:0000256" key="1">
    <source>
        <dbReference type="ARBA" id="ARBA00008818"/>
    </source>
</evidence>
<sequence>MAVHQCTVALFLAVALVAGPAVSHAADAGYAPAAPAGGAPAAAGTKPADAGYTPAAPAGGAPAAPAAAGTKPADAGYTPAAPAGTQPKAMTDEQKLMEQVNNAFKAAVAAAAVVPGPDKYKKFEDTFTPEADRAFSDVLKAGNEGTVNASSSVSSFTAKIGFAHKLAYEAAEGATPEAKYDAFIAILSESLRIIAGTLEAHGVKPATEEVKGPIPAGEMKVVGQIDTAFRIAATAADAAPVNDRFTVFESAFDKAIKETTGGAYAGYKFVPALESGVKKAYAATVAEVPEVKFLVFEAAITRTIAAMAVAAKGAAGAVNAVTSGAATAAGAATATVNAAAATAAPIAAAAAAAIPKPDAAAAGGYTAPAADAAAAATATPTPAAAAGGYKAPAADAAAAATATPTPTAAAGGYKAPDAAAAAATATPTPAAAAGGYKL</sequence>